<sequence>MGFHPPYEKQQGIHQGSSRTSWQPAVMHIRDQKFMFDDDFLPECMDIDALEAELLEEQANTVITTETSEKGLSVGNLDLTGSHPSRLYLFADQDPALTSLFDSSVRGSSSCGQNSDNVVRLPSSASIESSCIPLDAINAMPFPNYFSTNTGFCACKIPQTPMASPKSVSILENKLSCSEFDAQALQYDENEQDNSGSLQRVTRFCKDATLSKESDNIDVLAKRPCLNEVHESGILKLSATINNASYSATLVESFHDRIKFALHKYLSINRSNVLAQVWLPQKKGRKTVLTTHKQPFILRHPIDCLSSYRRFSSQYTFCVEEGDSKVLPGLPGRVFLNKVPEWTPNVQLYQKNEYLRVYDAERCNVHGSLAVPVIDTFTGKCVAVIELVTLLEKIEYKTEIEGISRALQEVNLCSAESQCCIPLQVQSKAQQNVLTEISEILSAACKEHSLPLAQTWIPCHKNALYPANASSLGTNFDLKFTSGAGLCTANCPYYLRDSRLRGFRQACSEQCLERGQGPPGKAYLTNSPFFSPDIKGYCKTEYPLVHYAQVFGLGATVAVRLRSILTDDHDYILEFFLPQTIIDPPEQQDLLNTLSVTMQHKCRSLRTITDAELERDYPNVQYTLVSQASKEGGQACMLSSNFAITGPSEPFTDIFEQKENKEKDLGNPYSRMASDKVGKQHSHDDTLDMSTEKHLETSTQRRNEYILPSDSHVMIDKSKSGKNPEIQHSGSSMVVKRTISETCSAQKMEKRSLTEKTVSLSVLQQYFSGSLKDAAKSLGGMICIPPNNTGCFMLLLLWHSNFYTESFWTFYSQYAQQLSRAFAGKMVYQGGHLARSTR</sequence>
<dbReference type="PANTHER" id="PTHR32002:SF41">
    <property type="entry name" value="PROTEIN NLP8"/>
    <property type="match status" value="1"/>
</dbReference>
<keyword evidence="4" id="KW-1185">Reference proteome</keyword>
<name>A0A8T2QYA8_CERRI</name>
<organism evidence="3 4">
    <name type="scientific">Ceratopteris richardii</name>
    <name type="common">Triangle waterfern</name>
    <dbReference type="NCBI Taxonomy" id="49495"/>
    <lineage>
        <taxon>Eukaryota</taxon>
        <taxon>Viridiplantae</taxon>
        <taxon>Streptophyta</taxon>
        <taxon>Embryophyta</taxon>
        <taxon>Tracheophyta</taxon>
        <taxon>Polypodiopsida</taxon>
        <taxon>Polypodiidae</taxon>
        <taxon>Polypodiales</taxon>
        <taxon>Pteridineae</taxon>
        <taxon>Pteridaceae</taxon>
        <taxon>Parkerioideae</taxon>
        <taxon>Ceratopteris</taxon>
    </lineage>
</organism>
<evidence type="ECO:0000259" key="2">
    <source>
        <dbReference type="Pfam" id="PF22922"/>
    </source>
</evidence>
<dbReference type="OMA" id="NEVHESG"/>
<dbReference type="EMBL" id="CM035436">
    <property type="protein sequence ID" value="KAH7288421.1"/>
    <property type="molecule type" value="Genomic_DNA"/>
</dbReference>
<evidence type="ECO:0000256" key="1">
    <source>
        <dbReference type="SAM" id="MobiDB-lite"/>
    </source>
</evidence>
<dbReference type="InterPro" id="IPR055081">
    <property type="entry name" value="NLP1-9_GAF"/>
</dbReference>
<dbReference type="InterPro" id="IPR045012">
    <property type="entry name" value="NLP"/>
</dbReference>
<dbReference type="PANTHER" id="PTHR32002">
    <property type="entry name" value="PROTEIN NLP8"/>
    <property type="match status" value="1"/>
</dbReference>
<gene>
    <name evidence="3" type="ORF">KP509_31G026100</name>
</gene>
<evidence type="ECO:0000313" key="3">
    <source>
        <dbReference type="EMBL" id="KAH7288421.1"/>
    </source>
</evidence>
<evidence type="ECO:0000313" key="4">
    <source>
        <dbReference type="Proteomes" id="UP000825935"/>
    </source>
</evidence>
<feature type="domain" description="NLP1-9 GAF" evidence="2">
    <location>
        <begin position="274"/>
        <end position="388"/>
    </location>
</feature>
<accession>A0A8T2QYA8</accession>
<dbReference type="Pfam" id="PF22922">
    <property type="entry name" value="GAF_NLP"/>
    <property type="match status" value="2"/>
</dbReference>
<feature type="compositionally biased region" description="Basic and acidic residues" evidence="1">
    <location>
        <begin position="673"/>
        <end position="703"/>
    </location>
</feature>
<protein>
    <recommendedName>
        <fullName evidence="2">NLP1-9 GAF domain-containing protein</fullName>
    </recommendedName>
</protein>
<dbReference type="Proteomes" id="UP000825935">
    <property type="component" value="Chromosome 31"/>
</dbReference>
<proteinExistence type="predicted"/>
<dbReference type="GO" id="GO:0003700">
    <property type="term" value="F:DNA-binding transcription factor activity"/>
    <property type="evidence" value="ECO:0007669"/>
    <property type="project" value="InterPro"/>
</dbReference>
<feature type="domain" description="NLP1-9 GAF" evidence="2">
    <location>
        <begin position="424"/>
        <end position="606"/>
    </location>
</feature>
<feature type="region of interest" description="Disordered" evidence="1">
    <location>
        <begin position="1"/>
        <end position="21"/>
    </location>
</feature>
<dbReference type="OrthoDB" id="6270329at2759"/>
<reference evidence="3" key="1">
    <citation type="submission" date="2021-08" db="EMBL/GenBank/DDBJ databases">
        <title>WGS assembly of Ceratopteris richardii.</title>
        <authorList>
            <person name="Marchant D.B."/>
            <person name="Chen G."/>
            <person name="Jenkins J."/>
            <person name="Shu S."/>
            <person name="Leebens-Mack J."/>
            <person name="Grimwood J."/>
            <person name="Schmutz J."/>
            <person name="Soltis P."/>
            <person name="Soltis D."/>
            <person name="Chen Z.-H."/>
        </authorList>
    </citation>
    <scope>NUCLEOTIDE SEQUENCE</scope>
    <source>
        <strain evidence="3">Whitten #5841</strain>
        <tissue evidence="3">Leaf</tissue>
    </source>
</reference>
<dbReference type="AlphaFoldDB" id="A0A8T2QYA8"/>
<feature type="compositionally biased region" description="Polar residues" evidence="1">
    <location>
        <begin position="12"/>
        <end position="21"/>
    </location>
</feature>
<comment type="caution">
    <text evidence="3">The sequence shown here is derived from an EMBL/GenBank/DDBJ whole genome shotgun (WGS) entry which is preliminary data.</text>
</comment>
<feature type="region of interest" description="Disordered" evidence="1">
    <location>
        <begin position="660"/>
        <end position="703"/>
    </location>
</feature>